<evidence type="ECO:0000256" key="1">
    <source>
        <dbReference type="SAM" id="Phobius"/>
    </source>
</evidence>
<dbReference type="EMBL" id="BNAB01000001">
    <property type="protein sequence ID" value="GHD98224.1"/>
    <property type="molecule type" value="Genomic_DNA"/>
</dbReference>
<name>A0AAN4ZXL1_9RHOB</name>
<feature type="transmembrane region" description="Helical" evidence="1">
    <location>
        <begin position="180"/>
        <end position="200"/>
    </location>
</feature>
<feature type="transmembrane region" description="Helical" evidence="1">
    <location>
        <begin position="149"/>
        <end position="168"/>
    </location>
</feature>
<dbReference type="AlphaFoldDB" id="A0AAN4ZXL1"/>
<feature type="transmembrane region" description="Helical" evidence="1">
    <location>
        <begin position="262"/>
        <end position="280"/>
    </location>
</feature>
<reference evidence="3" key="3">
    <citation type="submission" date="2023-06" db="EMBL/GenBank/DDBJ databases">
        <authorList>
            <person name="Sun Q."/>
            <person name="Zhou Y."/>
        </authorList>
    </citation>
    <scope>NUCLEOTIDE SEQUENCE</scope>
    <source>
        <strain evidence="3">CGMCC 1.10859</strain>
    </source>
</reference>
<feature type="transmembrane region" description="Helical" evidence="1">
    <location>
        <begin position="206"/>
        <end position="229"/>
    </location>
</feature>
<evidence type="ECO:0000313" key="5">
    <source>
        <dbReference type="Proteomes" id="UP000199541"/>
    </source>
</evidence>
<feature type="transmembrane region" description="Helical" evidence="1">
    <location>
        <begin position="236"/>
        <end position="256"/>
    </location>
</feature>
<comment type="caution">
    <text evidence="3">The sequence shown here is derived from an EMBL/GenBank/DDBJ whole genome shotgun (WGS) entry which is preliminary data.</text>
</comment>
<reference evidence="4 5" key="2">
    <citation type="submission" date="2016-10" db="EMBL/GenBank/DDBJ databases">
        <authorList>
            <person name="Varghese N."/>
            <person name="Submissions S."/>
        </authorList>
    </citation>
    <scope>NUCLEOTIDE SEQUENCE [LARGE SCALE GENOMIC DNA]</scope>
    <source>
        <strain evidence="4 5">DSM 24802</strain>
    </source>
</reference>
<reference evidence="3" key="1">
    <citation type="journal article" date="2014" name="Int. J. Syst. Evol. Microbiol.">
        <title>Complete genome sequence of Corynebacterium casei LMG S-19264T (=DSM 44701T), isolated from a smear-ripened cheese.</title>
        <authorList>
            <consortium name="US DOE Joint Genome Institute (JGI-PGF)"/>
            <person name="Walter F."/>
            <person name="Albersmeier A."/>
            <person name="Kalinowski J."/>
            <person name="Ruckert C."/>
        </authorList>
    </citation>
    <scope>NUCLEOTIDE SEQUENCE</scope>
    <source>
        <strain evidence="3">CGMCC 1.10859</strain>
    </source>
</reference>
<dbReference type="RefSeq" id="WP_035842736.1">
    <property type="nucleotide sequence ID" value="NZ_BNAB01000001.1"/>
</dbReference>
<dbReference type="PANTHER" id="PTHR22911:SF135">
    <property type="entry name" value="BLR4310 PROTEIN"/>
    <property type="match status" value="1"/>
</dbReference>
<evidence type="ECO:0000313" key="3">
    <source>
        <dbReference type="EMBL" id="GHD98224.1"/>
    </source>
</evidence>
<proteinExistence type="predicted"/>
<keyword evidence="1" id="KW-0812">Transmembrane</keyword>
<evidence type="ECO:0000313" key="6">
    <source>
        <dbReference type="Proteomes" id="UP000634647"/>
    </source>
</evidence>
<dbReference type="Pfam" id="PF00892">
    <property type="entry name" value="EamA"/>
    <property type="match status" value="2"/>
</dbReference>
<evidence type="ECO:0000313" key="4">
    <source>
        <dbReference type="EMBL" id="SDW51311.1"/>
    </source>
</evidence>
<feature type="transmembrane region" description="Helical" evidence="1">
    <location>
        <begin position="99"/>
        <end position="118"/>
    </location>
</feature>
<feature type="domain" description="EamA" evidence="2">
    <location>
        <begin position="8"/>
        <end position="140"/>
    </location>
</feature>
<sequence>MTGNSNLRGAGMALLAFATYAGSDAVVKWLGGHYSPFQLIFFSQLMAFPLVTLLMIRDRTDGNLRPRHPWWVSLRTAGMVFGGIASFYAFAVLPLTQTYAILFSMPIMITLLSIPVLGERVGLHRGAAIVVGLIGVLIVLRPGTGNIGLGHAAALFGAFGSALSSVVMRRIGQDERSSVMLVYPMLGNVLVMGAALPFVYRPMPLVHVGGLGAIALLTFLAMLFLVIAYRAGEAAVVAPMQYSQILWAVLYGHLFFHEGVDAATAIGSAVVIVSGLYIVLRESRGTTSDNRPVLTARARFATGIMPRVGALWPRKKAD</sequence>
<dbReference type="GO" id="GO:0016020">
    <property type="term" value="C:membrane"/>
    <property type="evidence" value="ECO:0007669"/>
    <property type="project" value="InterPro"/>
</dbReference>
<dbReference type="InterPro" id="IPR037185">
    <property type="entry name" value="EmrE-like"/>
</dbReference>
<evidence type="ECO:0000259" key="2">
    <source>
        <dbReference type="Pfam" id="PF00892"/>
    </source>
</evidence>
<accession>A0AAN4ZXL1</accession>
<dbReference type="SUPFAM" id="SSF103481">
    <property type="entry name" value="Multidrug resistance efflux transporter EmrE"/>
    <property type="match status" value="2"/>
</dbReference>
<dbReference type="EMBL" id="FNOB01000004">
    <property type="protein sequence ID" value="SDW51311.1"/>
    <property type="molecule type" value="Genomic_DNA"/>
</dbReference>
<feature type="domain" description="EamA" evidence="2">
    <location>
        <begin position="149"/>
        <end position="279"/>
    </location>
</feature>
<dbReference type="Gene3D" id="1.10.3730.20">
    <property type="match status" value="1"/>
</dbReference>
<feature type="transmembrane region" description="Helical" evidence="1">
    <location>
        <begin position="68"/>
        <end position="93"/>
    </location>
</feature>
<feature type="transmembrane region" description="Helical" evidence="1">
    <location>
        <begin position="39"/>
        <end position="56"/>
    </location>
</feature>
<dbReference type="InterPro" id="IPR000620">
    <property type="entry name" value="EamA_dom"/>
</dbReference>
<feature type="transmembrane region" description="Helical" evidence="1">
    <location>
        <begin position="125"/>
        <end position="143"/>
    </location>
</feature>
<keyword evidence="1" id="KW-0472">Membrane</keyword>
<dbReference type="Proteomes" id="UP000634647">
    <property type="component" value="Unassembled WGS sequence"/>
</dbReference>
<organism evidence="3 6">
    <name type="scientific">Allgaiera indica</name>
    <dbReference type="NCBI Taxonomy" id="765699"/>
    <lineage>
        <taxon>Bacteria</taxon>
        <taxon>Pseudomonadati</taxon>
        <taxon>Pseudomonadota</taxon>
        <taxon>Alphaproteobacteria</taxon>
        <taxon>Rhodobacterales</taxon>
        <taxon>Paracoccaceae</taxon>
        <taxon>Allgaiera</taxon>
    </lineage>
</organism>
<keyword evidence="1" id="KW-1133">Transmembrane helix</keyword>
<protein>
    <submittedName>
        <fullName evidence="3">Membrane protein</fullName>
    </submittedName>
    <submittedName>
        <fullName evidence="4">S-adenosylmethionine uptake transporter</fullName>
    </submittedName>
</protein>
<keyword evidence="5" id="KW-1185">Reference proteome</keyword>
<dbReference type="Proteomes" id="UP000199541">
    <property type="component" value="Unassembled WGS sequence"/>
</dbReference>
<dbReference type="PANTHER" id="PTHR22911">
    <property type="entry name" value="ACYL-MALONYL CONDENSING ENZYME-RELATED"/>
    <property type="match status" value="1"/>
</dbReference>
<gene>
    <name evidence="3" type="ORF">GCM10008024_00880</name>
    <name evidence="4" type="ORF">SAMN05444006_104129</name>
</gene>